<dbReference type="InterPro" id="IPR036388">
    <property type="entry name" value="WH-like_DNA-bd_sf"/>
</dbReference>
<dbReference type="PANTHER" id="PTHR38445:SF9">
    <property type="entry name" value="HTH-TYPE TRANSCRIPTIONAL REPRESSOR YTRA"/>
    <property type="match status" value="1"/>
</dbReference>
<dbReference type="InterPro" id="IPR036390">
    <property type="entry name" value="WH_DNA-bd_sf"/>
</dbReference>
<dbReference type="Pfam" id="PF00392">
    <property type="entry name" value="GntR"/>
    <property type="match status" value="1"/>
</dbReference>
<dbReference type="Proteomes" id="UP000295705">
    <property type="component" value="Unassembled WGS sequence"/>
</dbReference>
<dbReference type="SUPFAM" id="SSF46785">
    <property type="entry name" value="Winged helix' DNA-binding domain"/>
    <property type="match status" value="1"/>
</dbReference>
<evidence type="ECO:0000313" key="5">
    <source>
        <dbReference type="EMBL" id="TDQ64767.1"/>
    </source>
</evidence>
<dbReference type="PROSITE" id="PS50949">
    <property type="entry name" value="HTH_GNTR"/>
    <property type="match status" value="1"/>
</dbReference>
<dbReference type="Gene3D" id="1.10.10.10">
    <property type="entry name" value="Winged helix-like DNA-binding domain superfamily/Winged helix DNA-binding domain"/>
    <property type="match status" value="1"/>
</dbReference>
<organism evidence="5 6">
    <name type="scientific">Actinomycetospora succinea</name>
    <dbReference type="NCBI Taxonomy" id="663603"/>
    <lineage>
        <taxon>Bacteria</taxon>
        <taxon>Bacillati</taxon>
        <taxon>Actinomycetota</taxon>
        <taxon>Actinomycetes</taxon>
        <taxon>Pseudonocardiales</taxon>
        <taxon>Pseudonocardiaceae</taxon>
        <taxon>Actinomycetospora</taxon>
    </lineage>
</organism>
<evidence type="ECO:0000313" key="6">
    <source>
        <dbReference type="Proteomes" id="UP000295705"/>
    </source>
</evidence>
<comment type="caution">
    <text evidence="5">The sequence shown here is derived from an EMBL/GenBank/DDBJ whole genome shotgun (WGS) entry which is preliminary data.</text>
</comment>
<proteinExistence type="predicted"/>
<dbReference type="EMBL" id="SNYO01000001">
    <property type="protein sequence ID" value="TDQ64767.1"/>
    <property type="molecule type" value="Genomic_DNA"/>
</dbReference>
<keyword evidence="6" id="KW-1185">Reference proteome</keyword>
<feature type="domain" description="HTH gntR-type" evidence="4">
    <location>
        <begin position="12"/>
        <end position="80"/>
    </location>
</feature>
<dbReference type="OrthoDB" id="4307011at2"/>
<keyword evidence="3" id="KW-0804">Transcription</keyword>
<dbReference type="SMART" id="SM00345">
    <property type="entry name" value="HTH_GNTR"/>
    <property type="match status" value="1"/>
</dbReference>
<sequence>MPDLSLDATSDTPVYRQIVEQIRSLVDGGGLPAGERLPTVRRLADSLGVNRNTVSRAYATLRELGVLETRAGGGTAVAQQPPQPARRPRATDLADAVRAAVRTGLSPEEVRDLAFDLARRAATEVRAVFVECNPERAEAFAKELSRRLHTEVRPSLIDELDATTADRDLVVTTFFHLAEVRRWAHLAQRDVETVAVVVAPHVRTLARVADLPAGARVGVRYSTAHQAEQVRDWLRSAGLADVVVVPHDEEVPADLTVLVVPSEDPALGRGAAEDTTVVEFGNVLDEGSIRMVGEVMEEMASRGEQPVHPLT</sequence>
<dbReference type="RefSeq" id="WP_133824227.1">
    <property type="nucleotide sequence ID" value="NZ_BAABHR010000015.1"/>
</dbReference>
<dbReference type="PRINTS" id="PR00035">
    <property type="entry name" value="HTHGNTR"/>
</dbReference>
<dbReference type="GO" id="GO:0003700">
    <property type="term" value="F:DNA-binding transcription factor activity"/>
    <property type="evidence" value="ECO:0007669"/>
    <property type="project" value="InterPro"/>
</dbReference>
<reference evidence="5 6" key="1">
    <citation type="submission" date="2019-03" db="EMBL/GenBank/DDBJ databases">
        <title>Genomic Encyclopedia of Type Strains, Phase IV (KMG-IV): sequencing the most valuable type-strain genomes for metagenomic binning, comparative biology and taxonomic classification.</title>
        <authorList>
            <person name="Goeker M."/>
        </authorList>
    </citation>
    <scope>NUCLEOTIDE SEQUENCE [LARGE SCALE GENOMIC DNA]</scope>
    <source>
        <strain evidence="5 6">DSM 45775</strain>
    </source>
</reference>
<dbReference type="InterPro" id="IPR000524">
    <property type="entry name" value="Tscrpt_reg_HTH_GntR"/>
</dbReference>
<keyword evidence="1" id="KW-0805">Transcription regulation</keyword>
<evidence type="ECO:0000256" key="3">
    <source>
        <dbReference type="ARBA" id="ARBA00023163"/>
    </source>
</evidence>
<protein>
    <submittedName>
        <fullName evidence="5">GntR family transcriptional regulator</fullName>
    </submittedName>
</protein>
<evidence type="ECO:0000256" key="1">
    <source>
        <dbReference type="ARBA" id="ARBA00023015"/>
    </source>
</evidence>
<evidence type="ECO:0000256" key="2">
    <source>
        <dbReference type="ARBA" id="ARBA00023125"/>
    </source>
</evidence>
<evidence type="ECO:0000259" key="4">
    <source>
        <dbReference type="PROSITE" id="PS50949"/>
    </source>
</evidence>
<keyword evidence="2" id="KW-0238">DNA-binding</keyword>
<dbReference type="PANTHER" id="PTHR38445">
    <property type="entry name" value="HTH-TYPE TRANSCRIPTIONAL REPRESSOR YTRA"/>
    <property type="match status" value="1"/>
</dbReference>
<name>A0A4R6VQI9_9PSEU</name>
<dbReference type="CDD" id="cd07377">
    <property type="entry name" value="WHTH_GntR"/>
    <property type="match status" value="1"/>
</dbReference>
<dbReference type="GO" id="GO:0003677">
    <property type="term" value="F:DNA binding"/>
    <property type="evidence" value="ECO:0007669"/>
    <property type="project" value="UniProtKB-KW"/>
</dbReference>
<gene>
    <name evidence="5" type="ORF">EV188_10114</name>
</gene>
<accession>A0A4R6VQI9</accession>
<dbReference type="AlphaFoldDB" id="A0A4R6VQI9"/>